<dbReference type="Proteomes" id="UP000264141">
    <property type="component" value="Unassembled WGS sequence"/>
</dbReference>
<feature type="domain" description="HAMP" evidence="8">
    <location>
        <begin position="281"/>
        <end position="331"/>
    </location>
</feature>
<accession>A0A3D1JI30</accession>
<keyword evidence="6" id="KW-0812">Transmembrane</keyword>
<dbReference type="InterPro" id="IPR003660">
    <property type="entry name" value="HAMP_dom"/>
</dbReference>
<dbReference type="PROSITE" id="PS50885">
    <property type="entry name" value="HAMP"/>
    <property type="match status" value="1"/>
</dbReference>
<reference evidence="9 10" key="1">
    <citation type="journal article" date="2018" name="Nat. Biotechnol.">
        <title>A standardized bacterial taxonomy based on genome phylogeny substantially revises the tree of life.</title>
        <authorList>
            <person name="Parks D.H."/>
            <person name="Chuvochina M."/>
            <person name="Waite D.W."/>
            <person name="Rinke C."/>
            <person name="Skarshewski A."/>
            <person name="Chaumeil P.A."/>
            <person name="Hugenholtz P."/>
        </authorList>
    </citation>
    <scope>NUCLEOTIDE SEQUENCE [LARGE SCALE GENOMIC DNA]</scope>
    <source>
        <strain evidence="9">UBA8781</strain>
    </source>
</reference>
<dbReference type="STRING" id="229919.GCA_001050195_02639"/>
<dbReference type="AlphaFoldDB" id="A0A3D1JI30"/>
<dbReference type="CDD" id="cd06225">
    <property type="entry name" value="HAMP"/>
    <property type="match status" value="1"/>
</dbReference>
<evidence type="ECO:0000313" key="9">
    <source>
        <dbReference type="EMBL" id="HCE18162.1"/>
    </source>
</evidence>
<dbReference type="GO" id="GO:0007165">
    <property type="term" value="P:signal transduction"/>
    <property type="evidence" value="ECO:0007669"/>
    <property type="project" value="UniProtKB-KW"/>
</dbReference>
<keyword evidence="6" id="KW-1133">Transmembrane helix</keyword>
<feature type="coiled-coil region" evidence="4">
    <location>
        <begin position="666"/>
        <end position="693"/>
    </location>
</feature>
<dbReference type="InterPro" id="IPR024478">
    <property type="entry name" value="HlyB_4HB_MCP"/>
</dbReference>
<feature type="domain" description="Methyl-accepting transducer" evidence="7">
    <location>
        <begin position="378"/>
        <end position="614"/>
    </location>
</feature>
<keyword evidence="4" id="KW-0175">Coiled coil</keyword>
<organism evidence="9 10">
    <name type="scientific">Anaerolinea thermolimosa</name>
    <dbReference type="NCBI Taxonomy" id="229919"/>
    <lineage>
        <taxon>Bacteria</taxon>
        <taxon>Bacillati</taxon>
        <taxon>Chloroflexota</taxon>
        <taxon>Anaerolineae</taxon>
        <taxon>Anaerolineales</taxon>
        <taxon>Anaerolineaceae</taxon>
        <taxon>Anaerolinea</taxon>
    </lineage>
</organism>
<evidence type="ECO:0000256" key="5">
    <source>
        <dbReference type="SAM" id="MobiDB-lite"/>
    </source>
</evidence>
<evidence type="ECO:0000256" key="4">
    <source>
        <dbReference type="SAM" id="Coils"/>
    </source>
</evidence>
<evidence type="ECO:0000256" key="3">
    <source>
        <dbReference type="PROSITE-ProRule" id="PRU00284"/>
    </source>
</evidence>
<dbReference type="PROSITE" id="PS50111">
    <property type="entry name" value="CHEMOTAXIS_TRANSDUC_2"/>
    <property type="match status" value="1"/>
</dbReference>
<evidence type="ECO:0000256" key="1">
    <source>
        <dbReference type="ARBA" id="ARBA00023224"/>
    </source>
</evidence>
<evidence type="ECO:0000259" key="8">
    <source>
        <dbReference type="PROSITE" id="PS50885"/>
    </source>
</evidence>
<feature type="coiled-coil region" evidence="4">
    <location>
        <begin position="173"/>
        <end position="200"/>
    </location>
</feature>
<evidence type="ECO:0008006" key="11">
    <source>
        <dbReference type="Google" id="ProtNLM"/>
    </source>
</evidence>
<evidence type="ECO:0000256" key="6">
    <source>
        <dbReference type="SAM" id="Phobius"/>
    </source>
</evidence>
<dbReference type="Pfam" id="PF00015">
    <property type="entry name" value="MCPsignal"/>
    <property type="match status" value="1"/>
</dbReference>
<sequence>MCSPSERINILRQKKKGSQKMKWIDNLKTGAKLLGGFGALILMMMAIAGLSLVGMNKINQNVHNLYYNRTLPIAYVGKASTALYTLRGDLYKYILLPEERAKTKEAIQADQQTIRGQIDHYRATELTGEETTVLEEFDQAYTAYLKAVDAALASVDAGNTSLAILSITDGGEVSNTRKAVDAAMQKLVDLNENLAEQDRLQSAQVFTATRNLLIGVALLAIIAAVVFTLLITRSITLPLGLTVAALRLLANGDLLRTFSEADKDKVRKRADEFGSLGKAMDGLVDYLQETSEVASAIASNDLTVKVQPRSEKDELRLAFARMVESLRQSLTEVAENANGLGAASTQLATAASQAGQATGQIAATIQQVSKGITQQSESASRTSASIEQMSRAIDGVARGAQEQARAVQKASAITTQMHTAIQQVAQNAQSVTREAGKAVYAAQNGAGKVRLTLKGMEEIRSRVGLSAEKVAEMGRHSEKITLIVETIEDIASQTNLLALNAAIEAARAGEHGKGFAVVADEVRKLAERSGASTREIAELVKGIQKTVQEAVQAMQEGTHEVENGVIQASEAGSALEMIIQSIEQVTRQAEEAAAAAEQMNASASELVAAMDSVSAIVEENTAATEEMAAGSSEVTQAVENIASVSEENSAAVEEVSASTEEMSAQVEEVSASARALEEMAQSLKELVARFRLTAESVAPSIAQPGVSFGSKAEKSNGSSRAGVKRLAQVSLE</sequence>
<dbReference type="Pfam" id="PF12729">
    <property type="entry name" value="4HB_MCP_1"/>
    <property type="match status" value="1"/>
</dbReference>
<dbReference type="PANTHER" id="PTHR32089:SF112">
    <property type="entry name" value="LYSOZYME-LIKE PROTEIN-RELATED"/>
    <property type="match status" value="1"/>
</dbReference>
<feature type="region of interest" description="Disordered" evidence="5">
    <location>
        <begin position="703"/>
        <end position="732"/>
    </location>
</feature>
<proteinExistence type="inferred from homology"/>
<dbReference type="InterPro" id="IPR004089">
    <property type="entry name" value="MCPsignal_dom"/>
</dbReference>
<dbReference type="EMBL" id="DPBP01000038">
    <property type="protein sequence ID" value="HCE18162.1"/>
    <property type="molecule type" value="Genomic_DNA"/>
</dbReference>
<evidence type="ECO:0000259" key="7">
    <source>
        <dbReference type="PROSITE" id="PS50111"/>
    </source>
</evidence>
<evidence type="ECO:0000256" key="2">
    <source>
        <dbReference type="ARBA" id="ARBA00029447"/>
    </source>
</evidence>
<feature type="transmembrane region" description="Helical" evidence="6">
    <location>
        <begin position="33"/>
        <end position="53"/>
    </location>
</feature>
<comment type="similarity">
    <text evidence="2">Belongs to the methyl-accepting chemotaxis (MCP) protein family.</text>
</comment>
<evidence type="ECO:0000313" key="10">
    <source>
        <dbReference type="Proteomes" id="UP000264141"/>
    </source>
</evidence>
<dbReference type="Gene3D" id="1.10.8.500">
    <property type="entry name" value="HAMP domain in histidine kinase"/>
    <property type="match status" value="1"/>
</dbReference>
<dbReference type="CDD" id="cd11386">
    <property type="entry name" value="MCP_signal"/>
    <property type="match status" value="1"/>
</dbReference>
<name>A0A3D1JI30_9CHLR</name>
<dbReference type="SMART" id="SM00283">
    <property type="entry name" value="MA"/>
    <property type="match status" value="1"/>
</dbReference>
<dbReference type="SUPFAM" id="SSF58104">
    <property type="entry name" value="Methyl-accepting chemotaxis protein (MCP) signaling domain"/>
    <property type="match status" value="3"/>
</dbReference>
<keyword evidence="6" id="KW-0472">Membrane</keyword>
<dbReference type="Pfam" id="PF00672">
    <property type="entry name" value="HAMP"/>
    <property type="match status" value="1"/>
</dbReference>
<dbReference type="PANTHER" id="PTHR32089">
    <property type="entry name" value="METHYL-ACCEPTING CHEMOTAXIS PROTEIN MCPB"/>
    <property type="match status" value="1"/>
</dbReference>
<feature type="transmembrane region" description="Helical" evidence="6">
    <location>
        <begin position="212"/>
        <end position="231"/>
    </location>
</feature>
<dbReference type="Gene3D" id="1.10.287.950">
    <property type="entry name" value="Methyl-accepting chemotaxis protein"/>
    <property type="match status" value="3"/>
</dbReference>
<dbReference type="GO" id="GO:0016020">
    <property type="term" value="C:membrane"/>
    <property type="evidence" value="ECO:0007669"/>
    <property type="project" value="InterPro"/>
</dbReference>
<comment type="caution">
    <text evidence="9">The sequence shown here is derived from an EMBL/GenBank/DDBJ whole genome shotgun (WGS) entry which is preliminary data.</text>
</comment>
<protein>
    <recommendedName>
        <fullName evidence="11">Methyl-accepting chemotaxis protein</fullName>
    </recommendedName>
</protein>
<keyword evidence="1 3" id="KW-0807">Transducer</keyword>
<gene>
    <name evidence="9" type="ORF">DEQ80_09915</name>
</gene>